<dbReference type="EMBL" id="AOMD01000030">
    <property type="protein sequence ID" value="EMA43145.1"/>
    <property type="molecule type" value="Genomic_DNA"/>
</dbReference>
<dbReference type="STRING" id="1227455.C449_14242"/>
<dbReference type="InterPro" id="IPR020094">
    <property type="entry name" value="TruA/RsuA/RluB/E/F_N"/>
</dbReference>
<dbReference type="InterPro" id="IPR020095">
    <property type="entry name" value="PsdUridine_synth_TruA_C"/>
</dbReference>
<comment type="similarity">
    <text evidence="1 4 7">Belongs to the tRNA pseudouridine synthase TruA family.</text>
</comment>
<dbReference type="Proteomes" id="UP000011669">
    <property type="component" value="Unassembled WGS sequence"/>
</dbReference>
<dbReference type="PATRIC" id="fig|1227455.4.peg.2897"/>
<evidence type="ECO:0000256" key="5">
    <source>
        <dbReference type="PIRSR" id="PIRSR001430-1"/>
    </source>
</evidence>
<evidence type="ECO:0000256" key="2">
    <source>
        <dbReference type="ARBA" id="ARBA00022694"/>
    </source>
</evidence>
<comment type="caution">
    <text evidence="4">Lacks conserved residue(s) required for the propagation of feature annotation.</text>
</comment>
<dbReference type="GO" id="GO:0031119">
    <property type="term" value="P:tRNA pseudouridine synthesis"/>
    <property type="evidence" value="ECO:0007669"/>
    <property type="project" value="UniProtKB-UniRule"/>
</dbReference>
<keyword evidence="3 4" id="KW-0413">Isomerase</keyword>
<accession>M0MFE6</accession>
<feature type="active site" description="Nucleophile" evidence="4 5">
    <location>
        <position position="63"/>
    </location>
</feature>
<evidence type="ECO:0000256" key="3">
    <source>
        <dbReference type="ARBA" id="ARBA00023235"/>
    </source>
</evidence>
<dbReference type="PANTHER" id="PTHR11142">
    <property type="entry name" value="PSEUDOURIDYLATE SYNTHASE"/>
    <property type="match status" value="1"/>
</dbReference>
<evidence type="ECO:0000259" key="8">
    <source>
        <dbReference type="Pfam" id="PF01416"/>
    </source>
</evidence>
<protein>
    <recommendedName>
        <fullName evidence="4">tRNA pseudouridine synthase A</fullName>
        <ecNumber evidence="4">5.4.99.12</ecNumber>
    </recommendedName>
    <alternativeName>
        <fullName evidence="4">tRNA pseudouridine(38-40) synthase</fullName>
    </alternativeName>
    <alternativeName>
        <fullName evidence="4">tRNA pseudouridylate synthase I</fullName>
    </alternativeName>
    <alternativeName>
        <fullName evidence="4">tRNA-uridine isomerase I</fullName>
    </alternativeName>
</protein>
<dbReference type="PIRSF" id="PIRSF001430">
    <property type="entry name" value="tRNA_psdUrid_synth"/>
    <property type="match status" value="1"/>
</dbReference>
<dbReference type="SUPFAM" id="SSF55120">
    <property type="entry name" value="Pseudouridine synthase"/>
    <property type="match status" value="1"/>
</dbReference>
<dbReference type="InterPro" id="IPR001406">
    <property type="entry name" value="PsdUridine_synth_TruA"/>
</dbReference>
<dbReference type="PANTHER" id="PTHR11142:SF0">
    <property type="entry name" value="TRNA PSEUDOURIDINE SYNTHASE-LIKE 1"/>
    <property type="match status" value="1"/>
</dbReference>
<dbReference type="Pfam" id="PF01416">
    <property type="entry name" value="PseudoU_synth_1"/>
    <property type="match status" value="1"/>
</dbReference>
<dbReference type="FunCoup" id="M0MFE6">
    <property type="interactions" value="181"/>
</dbReference>
<name>M0MFE6_9EURY</name>
<organism evidence="9 10">
    <name type="scientific">Halococcus saccharolyticus DSM 5350</name>
    <dbReference type="NCBI Taxonomy" id="1227455"/>
    <lineage>
        <taxon>Archaea</taxon>
        <taxon>Methanobacteriati</taxon>
        <taxon>Methanobacteriota</taxon>
        <taxon>Stenosarchaea group</taxon>
        <taxon>Halobacteria</taxon>
        <taxon>Halobacteriales</taxon>
        <taxon>Halococcaceae</taxon>
        <taxon>Halococcus</taxon>
    </lineage>
</organism>
<dbReference type="RefSeq" id="WP_006078704.1">
    <property type="nucleotide sequence ID" value="NZ_AOMD01000030.1"/>
</dbReference>
<dbReference type="NCBIfam" id="NF000622">
    <property type="entry name" value="PRK00021.3-3"/>
    <property type="match status" value="1"/>
</dbReference>
<dbReference type="HAMAP" id="MF_00171">
    <property type="entry name" value="TruA"/>
    <property type="match status" value="1"/>
</dbReference>
<comment type="function">
    <text evidence="4">Formation of pseudouridine at positions 38, 39 and 40 in the anticodon stem and loop of transfer RNAs.</text>
</comment>
<dbReference type="EC" id="5.4.99.12" evidence="4"/>
<dbReference type="InParanoid" id="M0MFE6"/>
<evidence type="ECO:0000256" key="7">
    <source>
        <dbReference type="RuleBase" id="RU003792"/>
    </source>
</evidence>
<dbReference type="Gene3D" id="3.30.70.660">
    <property type="entry name" value="Pseudouridine synthase I, catalytic domain, C-terminal subdomain"/>
    <property type="match status" value="1"/>
</dbReference>
<dbReference type="InterPro" id="IPR020103">
    <property type="entry name" value="PsdUridine_synth_cat_dom_sf"/>
</dbReference>
<evidence type="ECO:0000256" key="1">
    <source>
        <dbReference type="ARBA" id="ARBA00009375"/>
    </source>
</evidence>
<evidence type="ECO:0000256" key="6">
    <source>
        <dbReference type="PIRSR" id="PIRSR001430-2"/>
    </source>
</evidence>
<dbReference type="Gene3D" id="3.30.70.580">
    <property type="entry name" value="Pseudouridine synthase I, catalytic domain, N-terminal subdomain"/>
    <property type="match status" value="1"/>
</dbReference>
<proteinExistence type="inferred from homology"/>
<dbReference type="GO" id="GO:0160147">
    <property type="term" value="F:tRNA pseudouridine(38-40) synthase activity"/>
    <property type="evidence" value="ECO:0007669"/>
    <property type="project" value="UniProtKB-EC"/>
</dbReference>
<dbReference type="InterPro" id="IPR020097">
    <property type="entry name" value="PsdUridine_synth_TruA_a/b_dom"/>
</dbReference>
<feature type="domain" description="Pseudouridine synthase I TruA alpha/beta" evidence="8">
    <location>
        <begin position="134"/>
        <end position="234"/>
    </location>
</feature>
<gene>
    <name evidence="4 9" type="primary">truA</name>
    <name evidence="9" type="ORF">C449_14242</name>
</gene>
<dbReference type="AlphaFoldDB" id="M0MFE6"/>
<sequence>MDDDGRGLRAFRVAYDGRPFRGFQRQPDVPTVEERVFDALRDLDVLGPTADKPPTYAAAGRTDAGVSAVAQTMAFESPEWLTPAALNGELPASIRAWASADAPAGFHATHDATSRTYTYHLHAPDADIDRAREALSELSGEHDFHNLTPDDNGTVRTLDPAIESDGEFLVIELRAGGFSRQLVRRVVALVEEVAADTAPLSKIGRVLSPAPLSGPEGIGPASAAALVLTDVSYPDLDFRIDTEAAASAREVFEQRRVAAVVDGRVAGSVRNGIGE</sequence>
<comment type="caution">
    <text evidence="9">The sequence shown here is derived from an EMBL/GenBank/DDBJ whole genome shotgun (WGS) entry which is preliminary data.</text>
</comment>
<feature type="binding site" evidence="4 6">
    <location>
        <position position="117"/>
    </location>
    <ligand>
        <name>substrate</name>
    </ligand>
</feature>
<reference evidence="9 10" key="1">
    <citation type="journal article" date="2014" name="PLoS Genet.">
        <title>Phylogenetically driven sequencing of extremely halophilic archaea reveals strategies for static and dynamic osmo-response.</title>
        <authorList>
            <person name="Becker E.A."/>
            <person name="Seitzer P.M."/>
            <person name="Tritt A."/>
            <person name="Larsen D."/>
            <person name="Krusor M."/>
            <person name="Yao A.I."/>
            <person name="Wu D."/>
            <person name="Madern D."/>
            <person name="Eisen J.A."/>
            <person name="Darling A.E."/>
            <person name="Facciotti M.T."/>
        </authorList>
    </citation>
    <scope>NUCLEOTIDE SEQUENCE [LARGE SCALE GENOMIC DNA]</scope>
    <source>
        <strain evidence="9 10">DSM 5350</strain>
    </source>
</reference>
<evidence type="ECO:0000256" key="4">
    <source>
        <dbReference type="HAMAP-Rule" id="MF_00171"/>
    </source>
</evidence>
<keyword evidence="10" id="KW-1185">Reference proteome</keyword>
<keyword evidence="2 4" id="KW-0819">tRNA processing</keyword>
<dbReference type="GO" id="GO:0003723">
    <property type="term" value="F:RNA binding"/>
    <property type="evidence" value="ECO:0007669"/>
    <property type="project" value="InterPro"/>
</dbReference>
<evidence type="ECO:0000313" key="10">
    <source>
        <dbReference type="Proteomes" id="UP000011669"/>
    </source>
</evidence>
<evidence type="ECO:0000313" key="9">
    <source>
        <dbReference type="EMBL" id="EMA43145.1"/>
    </source>
</evidence>
<comment type="catalytic activity">
    <reaction evidence="4 7">
        <text>uridine(38/39/40) in tRNA = pseudouridine(38/39/40) in tRNA</text>
        <dbReference type="Rhea" id="RHEA:22376"/>
        <dbReference type="Rhea" id="RHEA-COMP:10085"/>
        <dbReference type="Rhea" id="RHEA-COMP:10087"/>
        <dbReference type="ChEBI" id="CHEBI:65314"/>
        <dbReference type="ChEBI" id="CHEBI:65315"/>
        <dbReference type="EC" id="5.4.99.12"/>
    </reaction>
</comment>